<dbReference type="AlphaFoldDB" id="A0A5M9M7M0"/>
<name>A0A5M9M7M0_9EURO</name>
<evidence type="ECO:0000313" key="1">
    <source>
        <dbReference type="EMBL" id="KAA8641490.1"/>
    </source>
</evidence>
<proteinExistence type="predicted"/>
<dbReference type="EMBL" id="QUQM01000010">
    <property type="protein sequence ID" value="KAA8641490.1"/>
    <property type="molecule type" value="Genomic_DNA"/>
</dbReference>
<dbReference type="RefSeq" id="XP_033420852.1">
    <property type="nucleotide sequence ID" value="XM_033566650.1"/>
</dbReference>
<organism evidence="1 2">
    <name type="scientific">Aspergillus tanneri</name>
    <dbReference type="NCBI Taxonomy" id="1220188"/>
    <lineage>
        <taxon>Eukaryota</taxon>
        <taxon>Fungi</taxon>
        <taxon>Dikarya</taxon>
        <taxon>Ascomycota</taxon>
        <taxon>Pezizomycotina</taxon>
        <taxon>Eurotiomycetes</taxon>
        <taxon>Eurotiomycetidae</taxon>
        <taxon>Eurotiales</taxon>
        <taxon>Aspergillaceae</taxon>
        <taxon>Aspergillus</taxon>
        <taxon>Aspergillus subgen. Circumdati</taxon>
    </lineage>
</organism>
<evidence type="ECO:0000313" key="2">
    <source>
        <dbReference type="Proteomes" id="UP000324241"/>
    </source>
</evidence>
<protein>
    <submittedName>
        <fullName evidence="1">Uncharacterized protein</fullName>
    </submittedName>
</protein>
<sequence length="85" mass="8787">MVASAPRLRIMPASSHDDVLQLLLHAPHPRRKPTLTRVGAEQLRLGASGLSGVSATITNVAPSTIGGLLDGYQQSGIFAPSTATS</sequence>
<dbReference type="Proteomes" id="UP000324241">
    <property type="component" value="Unassembled WGS sequence"/>
</dbReference>
<gene>
    <name evidence="1" type="ORF">ATNIH1004_001955</name>
</gene>
<comment type="caution">
    <text evidence="1">The sequence shown here is derived from an EMBL/GenBank/DDBJ whole genome shotgun (WGS) entry which is preliminary data.</text>
</comment>
<reference evidence="1 2" key="1">
    <citation type="submission" date="2019-08" db="EMBL/GenBank/DDBJ databases">
        <title>The genome sequence of a newly discovered highly antifungal drug resistant Aspergillus species, Aspergillus tanneri NIH 1004.</title>
        <authorList>
            <person name="Mounaud S."/>
            <person name="Singh I."/>
            <person name="Joardar V."/>
            <person name="Pakala S."/>
            <person name="Pakala S."/>
            <person name="Venepally P."/>
            <person name="Chung J.K."/>
            <person name="Losada L."/>
            <person name="Nierman W.C."/>
        </authorList>
    </citation>
    <scope>NUCLEOTIDE SEQUENCE [LARGE SCALE GENOMIC DNA]</scope>
    <source>
        <strain evidence="1 2">NIH1004</strain>
    </source>
</reference>
<dbReference type="GeneID" id="54324657"/>
<accession>A0A5M9M7M0</accession>